<dbReference type="InterPro" id="IPR002347">
    <property type="entry name" value="SDR_fam"/>
</dbReference>
<evidence type="ECO:0000259" key="2">
    <source>
        <dbReference type="SMART" id="SM00822"/>
    </source>
</evidence>
<comment type="caution">
    <text evidence="3">The sequence shown here is derived from an EMBL/GenBank/DDBJ whole genome shotgun (WGS) entry which is preliminary data.</text>
</comment>
<sequence>MRGKTVLITGSTGGIGKETARALVAKGAHVILVGRDRGRAEAAATELGAEAETADVCEPADVRDLAERVRARHGGLDVLINNAGANTDRRRLNRAGVEVMAAAHVLTPYVLTRELMRDGGRVVNVTGGIPGAPIELDNLQAERRFMGWTFSQYNHTKTMMMAMSCRMAERMRERGVAVNVAYPGHGHTPMNRRLPLSAFPYAYRPVAPLVKVLAPLLFGDLTKPSRSSVHLASSQEVAGVTGAYFGMDCRRRPWPATVLDERVREAVWELCEKLAG</sequence>
<feature type="domain" description="Ketoreductase" evidence="2">
    <location>
        <begin position="4"/>
        <end position="155"/>
    </location>
</feature>
<keyword evidence="1" id="KW-0560">Oxidoreductase</keyword>
<proteinExistence type="predicted"/>
<evidence type="ECO:0000313" key="3">
    <source>
        <dbReference type="EMBL" id="MFI6504235.1"/>
    </source>
</evidence>
<dbReference type="InterPro" id="IPR036291">
    <property type="entry name" value="NAD(P)-bd_dom_sf"/>
</dbReference>
<dbReference type="RefSeq" id="WP_397089991.1">
    <property type="nucleotide sequence ID" value="NZ_JBITGY010000014.1"/>
</dbReference>
<dbReference type="SMART" id="SM00822">
    <property type="entry name" value="PKS_KR"/>
    <property type="match status" value="1"/>
</dbReference>
<dbReference type="SUPFAM" id="SSF51735">
    <property type="entry name" value="NAD(P)-binding Rossmann-fold domains"/>
    <property type="match status" value="1"/>
</dbReference>
<dbReference type="PRINTS" id="PR00081">
    <property type="entry name" value="GDHRDH"/>
</dbReference>
<dbReference type="EMBL" id="JBITGY010000014">
    <property type="protein sequence ID" value="MFI6504235.1"/>
    <property type="molecule type" value="Genomic_DNA"/>
</dbReference>
<organism evidence="3 4">
    <name type="scientific">Nonomuraea typhae</name>
    <dbReference type="NCBI Taxonomy" id="2603600"/>
    <lineage>
        <taxon>Bacteria</taxon>
        <taxon>Bacillati</taxon>
        <taxon>Actinomycetota</taxon>
        <taxon>Actinomycetes</taxon>
        <taxon>Streptosporangiales</taxon>
        <taxon>Streptosporangiaceae</taxon>
        <taxon>Nonomuraea</taxon>
    </lineage>
</organism>
<name>A0ABW7Z7S4_9ACTN</name>
<dbReference type="Pfam" id="PF00106">
    <property type="entry name" value="adh_short"/>
    <property type="match status" value="1"/>
</dbReference>
<dbReference type="InterPro" id="IPR057326">
    <property type="entry name" value="KR_dom"/>
</dbReference>
<accession>A0ABW7Z7S4</accession>
<dbReference type="PANTHER" id="PTHR43157">
    <property type="entry name" value="PHOSPHATIDYLINOSITOL-GLYCAN BIOSYNTHESIS CLASS F PROTEIN-RELATED"/>
    <property type="match status" value="1"/>
</dbReference>
<gene>
    <name evidence="3" type="ORF">ACIBG2_43115</name>
</gene>
<dbReference type="PANTHER" id="PTHR43157:SF31">
    <property type="entry name" value="PHOSPHATIDYLINOSITOL-GLYCAN BIOSYNTHESIS CLASS F PROTEIN"/>
    <property type="match status" value="1"/>
</dbReference>
<keyword evidence="4" id="KW-1185">Reference proteome</keyword>
<dbReference type="Proteomes" id="UP001612741">
    <property type="component" value="Unassembled WGS sequence"/>
</dbReference>
<evidence type="ECO:0000256" key="1">
    <source>
        <dbReference type="ARBA" id="ARBA00023002"/>
    </source>
</evidence>
<evidence type="ECO:0000313" key="4">
    <source>
        <dbReference type="Proteomes" id="UP001612741"/>
    </source>
</evidence>
<reference evidence="3 4" key="1">
    <citation type="submission" date="2024-10" db="EMBL/GenBank/DDBJ databases">
        <title>The Natural Products Discovery Center: Release of the First 8490 Sequenced Strains for Exploring Actinobacteria Biosynthetic Diversity.</title>
        <authorList>
            <person name="Kalkreuter E."/>
            <person name="Kautsar S.A."/>
            <person name="Yang D."/>
            <person name="Bader C.D."/>
            <person name="Teijaro C.N."/>
            <person name="Fluegel L."/>
            <person name="Davis C.M."/>
            <person name="Simpson J.R."/>
            <person name="Lauterbach L."/>
            <person name="Steele A.D."/>
            <person name="Gui C."/>
            <person name="Meng S."/>
            <person name="Li G."/>
            <person name="Viehrig K."/>
            <person name="Ye F."/>
            <person name="Su P."/>
            <person name="Kiefer A.F."/>
            <person name="Nichols A."/>
            <person name="Cepeda A.J."/>
            <person name="Yan W."/>
            <person name="Fan B."/>
            <person name="Jiang Y."/>
            <person name="Adhikari A."/>
            <person name="Zheng C.-J."/>
            <person name="Schuster L."/>
            <person name="Cowan T.M."/>
            <person name="Smanski M.J."/>
            <person name="Chevrette M.G."/>
            <person name="De Carvalho L.P.S."/>
            <person name="Shen B."/>
        </authorList>
    </citation>
    <scope>NUCLEOTIDE SEQUENCE [LARGE SCALE GENOMIC DNA]</scope>
    <source>
        <strain evidence="3 4">NPDC050545</strain>
    </source>
</reference>
<dbReference type="Gene3D" id="3.40.50.720">
    <property type="entry name" value="NAD(P)-binding Rossmann-like Domain"/>
    <property type="match status" value="1"/>
</dbReference>
<protein>
    <submittedName>
        <fullName evidence="3">SDR family NAD(P)-dependent oxidoreductase</fullName>
    </submittedName>
</protein>